<organism evidence="2 3">
    <name type="scientific">Photinus pyralis</name>
    <name type="common">Common eastern firefly</name>
    <name type="synonym">Lampyris pyralis</name>
    <dbReference type="NCBI Taxonomy" id="7054"/>
    <lineage>
        <taxon>Eukaryota</taxon>
        <taxon>Metazoa</taxon>
        <taxon>Ecdysozoa</taxon>
        <taxon>Arthropoda</taxon>
        <taxon>Hexapoda</taxon>
        <taxon>Insecta</taxon>
        <taxon>Pterygota</taxon>
        <taxon>Neoptera</taxon>
        <taxon>Endopterygota</taxon>
        <taxon>Coleoptera</taxon>
        <taxon>Polyphaga</taxon>
        <taxon>Elateriformia</taxon>
        <taxon>Elateroidea</taxon>
        <taxon>Lampyridae</taxon>
        <taxon>Lampyrinae</taxon>
        <taxon>Photinus</taxon>
    </lineage>
</organism>
<dbReference type="EMBL" id="VVIM01000009">
    <property type="protein sequence ID" value="KAB0794236.1"/>
    <property type="molecule type" value="Genomic_DNA"/>
</dbReference>
<feature type="chain" id="PRO_5024340335" description="Protein sleepless" evidence="1">
    <location>
        <begin position="21"/>
        <end position="140"/>
    </location>
</feature>
<dbReference type="Proteomes" id="UP000327044">
    <property type="component" value="Unassembled WGS sequence"/>
</dbReference>
<accession>A0A5N4AA80</accession>
<evidence type="ECO:0000313" key="2">
    <source>
        <dbReference type="EMBL" id="KAB0794236.1"/>
    </source>
</evidence>
<name>A0A5N4AA80_PHOPY</name>
<sequence length="140" mass="15216">MEKFVCVFMCLVALCCTASALKCHECESDQLIGCAKDAKPKEKTCPDAPQNSMAVCTYKVFFETAKSAYKVRSNCGVIQADAPLNSKSQPDCNNPAGGTEVKECRVCNKDFCNASSVLGSSTVSFLSLPLMYFATKYLLY</sequence>
<reference evidence="2 3" key="1">
    <citation type="journal article" date="2018" name="Elife">
        <title>Firefly genomes illuminate parallel origins of bioluminescence in beetles.</title>
        <authorList>
            <person name="Fallon T.R."/>
            <person name="Lower S.E."/>
            <person name="Chang C.H."/>
            <person name="Bessho-Uehara M."/>
            <person name="Martin G.J."/>
            <person name="Bewick A.J."/>
            <person name="Behringer M."/>
            <person name="Debat H.J."/>
            <person name="Wong I."/>
            <person name="Day J.C."/>
            <person name="Suvorov A."/>
            <person name="Silva C.J."/>
            <person name="Stanger-Hall K.F."/>
            <person name="Hall D.W."/>
            <person name="Schmitz R.J."/>
            <person name="Nelson D.R."/>
            <person name="Lewis S.M."/>
            <person name="Shigenobu S."/>
            <person name="Bybee S.M."/>
            <person name="Larracuente A.M."/>
            <person name="Oba Y."/>
            <person name="Weng J.K."/>
        </authorList>
    </citation>
    <scope>NUCLEOTIDE SEQUENCE [LARGE SCALE GENOMIC DNA]</scope>
    <source>
        <strain evidence="2">1611_PpyrPB1</strain>
        <tissue evidence="2">Whole body</tissue>
    </source>
</reference>
<dbReference type="AlphaFoldDB" id="A0A5N4AA80"/>
<evidence type="ECO:0000313" key="3">
    <source>
        <dbReference type="Proteomes" id="UP000327044"/>
    </source>
</evidence>
<keyword evidence="3" id="KW-1185">Reference proteome</keyword>
<keyword evidence="1" id="KW-0732">Signal</keyword>
<comment type="caution">
    <text evidence="2">The sequence shown here is derived from an EMBL/GenBank/DDBJ whole genome shotgun (WGS) entry which is preliminary data.</text>
</comment>
<evidence type="ECO:0000256" key="1">
    <source>
        <dbReference type="SAM" id="SignalP"/>
    </source>
</evidence>
<gene>
    <name evidence="2" type="ORF">PPYR_13856</name>
</gene>
<dbReference type="InParanoid" id="A0A5N4AA80"/>
<protein>
    <recommendedName>
        <fullName evidence="4">Protein sleepless</fullName>
    </recommendedName>
</protein>
<feature type="signal peptide" evidence="1">
    <location>
        <begin position="1"/>
        <end position="20"/>
    </location>
</feature>
<proteinExistence type="predicted"/>
<evidence type="ECO:0008006" key="4">
    <source>
        <dbReference type="Google" id="ProtNLM"/>
    </source>
</evidence>